<protein>
    <submittedName>
        <fullName evidence="1">Putative ovule protein</fullName>
    </submittedName>
</protein>
<feature type="non-terminal residue" evidence="1">
    <location>
        <position position="1"/>
    </location>
</feature>
<name>A0A0V0GH58_SOLCH</name>
<proteinExistence type="predicted"/>
<accession>A0A0V0GH58</accession>
<sequence>WRSQVRNLLPPIRGRMAVPHKHPTFLLLFLRFASTNAPLRSPTHIPKALLQFKRKPPLLLHNLKKFETP</sequence>
<dbReference type="EMBL" id="GEDG01039197">
    <property type="protein sequence ID" value="JAP07229.1"/>
    <property type="molecule type" value="Transcribed_RNA"/>
</dbReference>
<dbReference type="AlphaFoldDB" id="A0A0V0GH58"/>
<evidence type="ECO:0000313" key="1">
    <source>
        <dbReference type="EMBL" id="JAP07229.1"/>
    </source>
</evidence>
<reference evidence="1" key="1">
    <citation type="submission" date="2015-12" db="EMBL/GenBank/DDBJ databases">
        <title>Gene expression during late stages of embryo sac development: a critical building block for successful pollen-pistil interactions.</title>
        <authorList>
            <person name="Liu Y."/>
            <person name="Joly V."/>
            <person name="Sabar M."/>
            <person name="Matton D.P."/>
        </authorList>
    </citation>
    <scope>NUCLEOTIDE SEQUENCE</scope>
</reference>
<organism evidence="1">
    <name type="scientific">Solanum chacoense</name>
    <name type="common">Chaco potato</name>
    <dbReference type="NCBI Taxonomy" id="4108"/>
    <lineage>
        <taxon>Eukaryota</taxon>
        <taxon>Viridiplantae</taxon>
        <taxon>Streptophyta</taxon>
        <taxon>Embryophyta</taxon>
        <taxon>Tracheophyta</taxon>
        <taxon>Spermatophyta</taxon>
        <taxon>Magnoliopsida</taxon>
        <taxon>eudicotyledons</taxon>
        <taxon>Gunneridae</taxon>
        <taxon>Pentapetalae</taxon>
        <taxon>asterids</taxon>
        <taxon>lamiids</taxon>
        <taxon>Solanales</taxon>
        <taxon>Solanaceae</taxon>
        <taxon>Solanoideae</taxon>
        <taxon>Solaneae</taxon>
        <taxon>Solanum</taxon>
    </lineage>
</organism>